<keyword evidence="10" id="KW-1185">Reference proteome</keyword>
<feature type="domain" description="Lipocalin/cytosolic fatty-acid binding" evidence="8">
    <location>
        <begin position="36"/>
        <end position="168"/>
    </location>
</feature>
<evidence type="ECO:0000313" key="9">
    <source>
        <dbReference type="Ensembl" id="ENSRFEP00010017063.1"/>
    </source>
</evidence>
<evidence type="ECO:0000256" key="1">
    <source>
        <dbReference type="ARBA" id="ARBA00004613"/>
    </source>
</evidence>
<dbReference type="InterPro" id="IPR000566">
    <property type="entry name" value="Lipocln_cytosolic_FA-bd_dom"/>
</dbReference>
<evidence type="ECO:0000256" key="2">
    <source>
        <dbReference type="ARBA" id="ARBA00006889"/>
    </source>
</evidence>
<evidence type="ECO:0000256" key="6">
    <source>
        <dbReference type="RuleBase" id="RU003695"/>
    </source>
</evidence>
<dbReference type="PROSITE" id="PS00213">
    <property type="entry name" value="LIPOCALIN"/>
    <property type="match status" value="1"/>
</dbReference>
<accession>A0A671EZV2</accession>
<dbReference type="PRINTS" id="PR00179">
    <property type="entry name" value="LIPOCALIN"/>
</dbReference>
<dbReference type="InterPro" id="IPR002971">
    <property type="entry name" value="Maj_urinary"/>
</dbReference>
<reference evidence="9" key="4">
    <citation type="submission" date="2025-08" db="UniProtKB">
        <authorList>
            <consortium name="Ensembl"/>
        </authorList>
    </citation>
    <scope>IDENTIFICATION</scope>
</reference>
<evidence type="ECO:0000256" key="3">
    <source>
        <dbReference type="ARBA" id="ARBA00022525"/>
    </source>
</evidence>
<dbReference type="InterPro" id="IPR002345">
    <property type="entry name" value="Lipocalin"/>
</dbReference>
<dbReference type="PRINTS" id="PR01221">
    <property type="entry name" value="MAJORURINARY"/>
</dbReference>
<dbReference type="Gene3D" id="2.40.128.20">
    <property type="match status" value="1"/>
</dbReference>
<dbReference type="OMA" id="AWHTIAL"/>
<organism evidence="9 10">
    <name type="scientific">Rhinolophus ferrumequinum</name>
    <name type="common">Greater horseshoe bat</name>
    <dbReference type="NCBI Taxonomy" id="59479"/>
    <lineage>
        <taxon>Eukaryota</taxon>
        <taxon>Metazoa</taxon>
        <taxon>Chordata</taxon>
        <taxon>Craniata</taxon>
        <taxon>Vertebrata</taxon>
        <taxon>Euteleostomi</taxon>
        <taxon>Mammalia</taxon>
        <taxon>Eutheria</taxon>
        <taxon>Laurasiatheria</taxon>
        <taxon>Chiroptera</taxon>
        <taxon>Yinpterochiroptera</taxon>
        <taxon>Rhinolophoidea</taxon>
        <taxon>Rhinolophidae</taxon>
        <taxon>Rhinolophinae</taxon>
        <taxon>Rhinolophus</taxon>
    </lineage>
</organism>
<proteinExistence type="inferred from homology"/>
<evidence type="ECO:0000256" key="7">
    <source>
        <dbReference type="SAM" id="SignalP"/>
    </source>
</evidence>
<comment type="subcellular location">
    <subcellularLocation>
        <location evidence="1">Secreted</location>
    </subcellularLocation>
</comment>
<dbReference type="Ensembl" id="ENSRFET00010018617.1">
    <property type="protein sequence ID" value="ENSRFEP00010017063.1"/>
    <property type="gene ID" value="ENSRFEG00010011389.1"/>
</dbReference>
<evidence type="ECO:0000256" key="4">
    <source>
        <dbReference type="ARBA" id="ARBA00022729"/>
    </source>
</evidence>
<comment type="similarity">
    <text evidence="2 6">Belongs to the calycin superfamily. Lipocalin family.</text>
</comment>
<feature type="signal peptide" evidence="7">
    <location>
        <begin position="1"/>
        <end position="17"/>
    </location>
</feature>
<dbReference type="InterPro" id="IPR012674">
    <property type="entry name" value="Calycin"/>
</dbReference>
<evidence type="ECO:0000313" key="10">
    <source>
        <dbReference type="Proteomes" id="UP000472240"/>
    </source>
</evidence>
<protein>
    <recommendedName>
        <fullName evidence="8">Lipocalin/cytosolic fatty-acid binding domain-containing protein</fullName>
    </recommendedName>
</protein>
<dbReference type="GO" id="GO:0036094">
    <property type="term" value="F:small molecule binding"/>
    <property type="evidence" value="ECO:0007669"/>
    <property type="project" value="InterPro"/>
</dbReference>
<feature type="chain" id="PRO_5025411194" description="Lipocalin/cytosolic fatty-acid binding domain-containing protein" evidence="7">
    <location>
        <begin position="18"/>
        <end position="178"/>
    </location>
</feature>
<dbReference type="SUPFAM" id="SSF50814">
    <property type="entry name" value="Lipocalins"/>
    <property type="match status" value="1"/>
</dbReference>
<dbReference type="AlphaFoldDB" id="A0A671EZV2"/>
<dbReference type="InterPro" id="IPR022272">
    <property type="entry name" value="Lipocalin_CS"/>
</dbReference>
<reference evidence="10" key="3">
    <citation type="submission" date="2018-12" db="EMBL/GenBank/DDBJ databases">
        <title>G10K-VGP greater horseshoe bat female genome, primary haplotype.</title>
        <authorList>
            <person name="Teeling E."/>
            <person name="Myers G."/>
            <person name="Vernes S."/>
            <person name="Pippel M."/>
            <person name="Winkler S."/>
            <person name="Fedrigo O."/>
            <person name="Rhie A."/>
            <person name="Koren S."/>
            <person name="Phillippy A."/>
            <person name="Lewin H."/>
            <person name="Damas J."/>
            <person name="Howe K."/>
            <person name="Mountcastle J."/>
            <person name="Jarvis E.D."/>
        </authorList>
    </citation>
    <scope>NUCLEOTIDE SEQUENCE [LARGE SCALE GENOMIC DNA]</scope>
</reference>
<reference evidence="9 10" key="1">
    <citation type="journal article" date="2015" name="Annu Rev Anim Biosci">
        <title>The Genome 10K Project: a way forward.</title>
        <authorList>
            <person name="Koepfli K.P."/>
            <person name="Paten B."/>
            <person name="O'Brien S.J."/>
            <person name="Koepfli K.P."/>
            <person name="Paten B."/>
            <person name="Antunes A."/>
            <person name="Belov K."/>
            <person name="Bustamante C."/>
            <person name="Castoe T.A."/>
            <person name="Clawson H."/>
            <person name="Crawford A.J."/>
            <person name="Diekhans M."/>
            <person name="Distel D."/>
            <person name="Durbin R."/>
            <person name="Earl D."/>
            <person name="Fujita M.K."/>
            <person name="Gamble T."/>
            <person name="Georges A."/>
            <person name="Gemmell N."/>
            <person name="Gilbert M.T."/>
            <person name="Graves J.M."/>
            <person name="Green R.E."/>
            <person name="Hickey G."/>
            <person name="Jarvis E.D."/>
            <person name="Johnson W."/>
            <person name="Komissarov A."/>
            <person name="Korf I."/>
            <person name="Kuhn R."/>
            <person name="Larkin D.M."/>
            <person name="Lewin H."/>
            <person name="Lopez J.V."/>
            <person name="Ma J."/>
            <person name="Marques-Bonet T."/>
            <person name="Miller W."/>
            <person name="Murphy R."/>
            <person name="Pevzner P."/>
            <person name="Shapiro B."/>
            <person name="Steiner C."/>
            <person name="Tamazian G."/>
            <person name="Venkatesh B."/>
            <person name="Wang J."/>
            <person name="Wayne R."/>
            <person name="Wiley E."/>
            <person name="Yang H."/>
            <person name="Zhang G."/>
            <person name="Haussler D."/>
            <person name="Ryder O."/>
            <person name="O'Brien S.J."/>
        </authorList>
    </citation>
    <scope>NUCLEOTIDE SEQUENCE</scope>
</reference>
<keyword evidence="3" id="KW-0964">Secreted</keyword>
<dbReference type="PANTHER" id="PTHR11430:SF76">
    <property type="entry name" value="MAJOR URINARY PROTEIN 1-RELATED"/>
    <property type="match status" value="1"/>
</dbReference>
<evidence type="ECO:0000259" key="8">
    <source>
        <dbReference type="Pfam" id="PF00061"/>
    </source>
</evidence>
<name>A0A671EZV2_RHIFE</name>
<dbReference type="GO" id="GO:0005615">
    <property type="term" value="C:extracellular space"/>
    <property type="evidence" value="ECO:0007669"/>
    <property type="project" value="TreeGrafter"/>
</dbReference>
<dbReference type="GeneTree" id="ENSGT01050000244868"/>
<evidence type="ECO:0000256" key="5">
    <source>
        <dbReference type="ARBA" id="ARBA00023157"/>
    </source>
</evidence>
<dbReference type="Pfam" id="PF00061">
    <property type="entry name" value="Lipocalin"/>
    <property type="match status" value="1"/>
</dbReference>
<dbReference type="Proteomes" id="UP000472240">
    <property type="component" value="Chromosome 12"/>
</dbReference>
<keyword evidence="5" id="KW-1015">Disulfide bond</keyword>
<dbReference type="GO" id="GO:0005549">
    <property type="term" value="F:odorant binding"/>
    <property type="evidence" value="ECO:0007669"/>
    <property type="project" value="TreeGrafter"/>
</dbReference>
<dbReference type="PANTHER" id="PTHR11430">
    <property type="entry name" value="LIPOCALIN"/>
    <property type="match status" value="1"/>
</dbReference>
<reference evidence="9 10" key="2">
    <citation type="journal article" date="2018" name="Annu Rev Anim Biosci">
        <title>Bat Biology, Genomes, and the Bat1K Project: To Generate Chromosome-Level Genomes for All Living Bat Species.</title>
        <authorList>
            <person name="Teeling E.C."/>
            <person name="Vernes S.C."/>
            <person name="Davalos L.M."/>
            <person name="Ray D.A."/>
            <person name="Gilbert M.T.P."/>
            <person name="Myers E."/>
        </authorList>
    </citation>
    <scope>NUCLEOTIDE SEQUENCE</scope>
</reference>
<sequence length="178" mass="20887">VKMKMLLLCLGLTLVWAHEEGHHDVVTSNFDPSKISGNWYSVLLASDKMENIEENGSFRIFVEYFQALDIRIFYMEKKTRSLSVTLDLYGCSVSFTDDGYNTFHIIEAVYDEYAFFVHREFQQWEKKTQVMELYGHEPDLSQTIKTRFEEICQQYGIPKENILDLTKVDRCLQARGNN</sequence>
<keyword evidence="4 7" id="KW-0732">Signal</keyword>
<reference evidence="9" key="5">
    <citation type="submission" date="2025-09" db="UniProtKB">
        <authorList>
            <consortium name="Ensembl"/>
        </authorList>
    </citation>
    <scope>IDENTIFICATION</scope>
</reference>